<evidence type="ECO:0000313" key="1">
    <source>
        <dbReference type="EMBL" id="HJB57129.1"/>
    </source>
</evidence>
<dbReference type="InterPro" id="IPR010375">
    <property type="entry name" value="CdAMP_rec"/>
</dbReference>
<dbReference type="Pfam" id="PF06153">
    <property type="entry name" value="CdAMP_rec"/>
    <property type="match status" value="1"/>
</dbReference>
<accession>A0A9D2MBX3</accession>
<protein>
    <submittedName>
        <fullName evidence="1">Cyclic-di-AMP receptor</fullName>
    </submittedName>
</protein>
<proteinExistence type="predicted"/>
<sequence length="107" mass="11733">MKLILAIINHDDANAVTQSLTKNGFSSTKLATTGGFLRAGNVTILVGVDEEKVQSVIDIIKEQSHSRKQMIPTTTEMSYGYYPSMPVEVIVGGATIFVVDIERFERV</sequence>
<keyword evidence="1" id="KW-0675">Receptor</keyword>
<evidence type="ECO:0000313" key="2">
    <source>
        <dbReference type="Proteomes" id="UP000824208"/>
    </source>
</evidence>
<reference evidence="1" key="1">
    <citation type="journal article" date="2021" name="PeerJ">
        <title>Extensive microbial diversity within the chicken gut microbiome revealed by metagenomics and culture.</title>
        <authorList>
            <person name="Gilroy R."/>
            <person name="Ravi A."/>
            <person name="Getino M."/>
            <person name="Pursley I."/>
            <person name="Horton D.L."/>
            <person name="Alikhan N.F."/>
            <person name="Baker D."/>
            <person name="Gharbi K."/>
            <person name="Hall N."/>
            <person name="Watson M."/>
            <person name="Adriaenssens E.M."/>
            <person name="Foster-Nyarko E."/>
            <person name="Jarju S."/>
            <person name="Secka A."/>
            <person name="Antonio M."/>
            <person name="Oren A."/>
            <person name="Chaudhuri R.R."/>
            <person name="La Ragione R."/>
            <person name="Hildebrand F."/>
            <person name="Pallen M.J."/>
        </authorList>
    </citation>
    <scope>NUCLEOTIDE SEQUENCE</scope>
    <source>
        <strain evidence="1">CHK189-11263</strain>
    </source>
</reference>
<gene>
    <name evidence="1" type="ORF">H9714_06220</name>
</gene>
<dbReference type="EMBL" id="DWYC01000053">
    <property type="protein sequence ID" value="HJB57129.1"/>
    <property type="molecule type" value="Genomic_DNA"/>
</dbReference>
<dbReference type="PANTHER" id="PTHR38456">
    <property type="entry name" value="CYCLIC DI-AMP RECEPTOR A"/>
    <property type="match status" value="1"/>
</dbReference>
<dbReference type="Gene3D" id="3.30.70.120">
    <property type="match status" value="1"/>
</dbReference>
<dbReference type="Proteomes" id="UP000824208">
    <property type="component" value="Unassembled WGS sequence"/>
</dbReference>
<dbReference type="AlphaFoldDB" id="A0A9D2MBX3"/>
<name>A0A9D2MBX3_9FIRM</name>
<reference evidence="1" key="2">
    <citation type="submission" date="2021-04" db="EMBL/GenBank/DDBJ databases">
        <authorList>
            <person name="Gilroy R."/>
        </authorList>
    </citation>
    <scope>NUCLEOTIDE SEQUENCE</scope>
    <source>
        <strain evidence="1">CHK189-11263</strain>
    </source>
</reference>
<dbReference type="PANTHER" id="PTHR38456:SF1">
    <property type="entry name" value="CYCLIC DI-AMP RECEPTOR A"/>
    <property type="match status" value="1"/>
</dbReference>
<comment type="caution">
    <text evidence="1">The sequence shown here is derived from an EMBL/GenBank/DDBJ whole genome shotgun (WGS) entry which is preliminary data.</text>
</comment>
<dbReference type="InterPro" id="IPR015867">
    <property type="entry name" value="N-reg_PII/ATP_PRibTrfase_C"/>
</dbReference>
<dbReference type="SUPFAM" id="SSF54913">
    <property type="entry name" value="GlnB-like"/>
    <property type="match status" value="1"/>
</dbReference>
<dbReference type="InterPro" id="IPR011322">
    <property type="entry name" value="N-reg_PII-like_a/b"/>
</dbReference>
<organism evidence="1 2">
    <name type="scientific">Candidatus Flavonifractor intestinipullorum</name>
    <dbReference type="NCBI Taxonomy" id="2838587"/>
    <lineage>
        <taxon>Bacteria</taxon>
        <taxon>Bacillati</taxon>
        <taxon>Bacillota</taxon>
        <taxon>Clostridia</taxon>
        <taxon>Eubacteriales</taxon>
        <taxon>Oscillospiraceae</taxon>
        <taxon>Flavonifractor</taxon>
    </lineage>
</organism>